<organism evidence="1 2">
    <name type="scientific">Cynara cardunculus var. scolymus</name>
    <name type="common">Globe artichoke</name>
    <name type="synonym">Cynara scolymus</name>
    <dbReference type="NCBI Taxonomy" id="59895"/>
    <lineage>
        <taxon>Eukaryota</taxon>
        <taxon>Viridiplantae</taxon>
        <taxon>Streptophyta</taxon>
        <taxon>Embryophyta</taxon>
        <taxon>Tracheophyta</taxon>
        <taxon>Spermatophyta</taxon>
        <taxon>Magnoliopsida</taxon>
        <taxon>eudicotyledons</taxon>
        <taxon>Gunneridae</taxon>
        <taxon>Pentapetalae</taxon>
        <taxon>asterids</taxon>
        <taxon>campanulids</taxon>
        <taxon>Asterales</taxon>
        <taxon>Asteraceae</taxon>
        <taxon>Carduoideae</taxon>
        <taxon>Cardueae</taxon>
        <taxon>Carduinae</taxon>
        <taxon>Cynara</taxon>
    </lineage>
</organism>
<reference evidence="1 2" key="1">
    <citation type="journal article" date="2016" name="Sci. Rep.">
        <title>The genome sequence of the outbreeding globe artichoke constructed de novo incorporating a phase-aware low-pass sequencing strategy of F1 progeny.</title>
        <authorList>
            <person name="Scaglione D."/>
            <person name="Reyes-Chin-Wo S."/>
            <person name="Acquadro A."/>
            <person name="Froenicke L."/>
            <person name="Portis E."/>
            <person name="Beitel C."/>
            <person name="Tirone M."/>
            <person name="Mauro R."/>
            <person name="Lo Monaco A."/>
            <person name="Mauromicale G."/>
            <person name="Faccioli P."/>
            <person name="Cattivelli L."/>
            <person name="Rieseberg L."/>
            <person name="Michelmore R."/>
            <person name="Lanteri S."/>
        </authorList>
    </citation>
    <scope>NUCLEOTIDE SEQUENCE [LARGE SCALE GENOMIC DNA]</scope>
    <source>
        <strain evidence="1">2C</strain>
    </source>
</reference>
<name>A0A124PVN4_CYNCS</name>
<evidence type="ECO:0000313" key="2">
    <source>
        <dbReference type="Proteomes" id="UP000243975"/>
    </source>
</evidence>
<proteinExistence type="predicted"/>
<sequence length="14" mass="1618">MNELLSTDGQDFFT</sequence>
<protein>
    <submittedName>
        <fullName evidence="1">Uncharacterized protein</fullName>
    </submittedName>
</protein>
<gene>
    <name evidence="1" type="ORF">Ccrd_026881</name>
</gene>
<dbReference type="OMA" id="WNLHACE"/>
<dbReference type="EMBL" id="LEKV01009969">
    <property type="protein sequence ID" value="KVE95213.1"/>
    <property type="molecule type" value="Genomic_DNA"/>
</dbReference>
<evidence type="ECO:0000313" key="1">
    <source>
        <dbReference type="EMBL" id="KVE95213.1"/>
    </source>
</evidence>
<keyword evidence="2" id="KW-1185">Reference proteome</keyword>
<comment type="caution">
    <text evidence="1">The sequence shown here is derived from an EMBL/GenBank/DDBJ whole genome shotgun (WGS) entry which is preliminary data.</text>
</comment>
<accession>A0A124PVN4</accession>
<dbReference type="Proteomes" id="UP000243975">
    <property type="component" value="Unassembled WGS sequence"/>
</dbReference>